<evidence type="ECO:0000256" key="2">
    <source>
        <dbReference type="ARBA" id="ARBA00012381"/>
    </source>
</evidence>
<accession>A9KCG9</accession>
<evidence type="ECO:0000256" key="3">
    <source>
        <dbReference type="ARBA" id="ARBA00022723"/>
    </source>
</evidence>
<organism evidence="9 10">
    <name type="scientific">Coxiella burnetii (strain Dugway 5J108-111)</name>
    <dbReference type="NCBI Taxonomy" id="434922"/>
    <lineage>
        <taxon>Bacteria</taxon>
        <taxon>Pseudomonadati</taxon>
        <taxon>Pseudomonadota</taxon>
        <taxon>Gammaproteobacteria</taxon>
        <taxon>Legionellales</taxon>
        <taxon>Coxiellaceae</taxon>
        <taxon>Coxiella</taxon>
    </lineage>
</organism>
<dbReference type="HOGENOM" id="CLU_037162_0_1_6"/>
<dbReference type="SUPFAM" id="SSF55811">
    <property type="entry name" value="Nudix"/>
    <property type="match status" value="1"/>
</dbReference>
<dbReference type="InterPro" id="IPR015376">
    <property type="entry name" value="Znr_NADH_PPase"/>
</dbReference>
<keyword evidence="3" id="KW-0479">Metal-binding</keyword>
<dbReference type="EMBL" id="CP000733">
    <property type="protein sequence ID" value="ABS77431.1"/>
    <property type="molecule type" value="Genomic_DNA"/>
</dbReference>
<dbReference type="InterPro" id="IPR020476">
    <property type="entry name" value="Nudix_hydrolase"/>
</dbReference>
<reference evidence="9 10" key="1">
    <citation type="journal article" date="2009" name="Infect. Immun.">
        <title>Comparative genomics reveal extensive transposon-mediated genomic plasticity and diversity among potential effector proteins within the genus Coxiella.</title>
        <authorList>
            <person name="Beare P.A."/>
            <person name="Unsworth N."/>
            <person name="Andoh M."/>
            <person name="Voth D.E."/>
            <person name="Omsland A."/>
            <person name="Gilk S.D."/>
            <person name="Williams K.P."/>
            <person name="Sobral B.W."/>
            <person name="Kupko J.J.III."/>
            <person name="Porcella S.F."/>
            <person name="Samuel J.E."/>
            <person name="Heinzen R.A."/>
        </authorList>
    </citation>
    <scope>NUCLEOTIDE SEQUENCE [LARGE SCALE GENOMIC DNA]</scope>
    <source>
        <strain evidence="9 10">Dugway 5J108-111</strain>
    </source>
</reference>
<dbReference type="Pfam" id="PF00293">
    <property type="entry name" value="NUDIX"/>
    <property type="match status" value="1"/>
</dbReference>
<dbReference type="Pfam" id="PF09296">
    <property type="entry name" value="NUDIX-like"/>
    <property type="match status" value="1"/>
</dbReference>
<dbReference type="AlphaFoldDB" id="A9KCG9"/>
<dbReference type="PRINTS" id="PR00502">
    <property type="entry name" value="NUDIXFAMILY"/>
</dbReference>
<dbReference type="InterPro" id="IPR000086">
    <property type="entry name" value="NUDIX_hydrolase_dom"/>
</dbReference>
<proteinExistence type="inferred from homology"/>
<dbReference type="KEGG" id="cbd:CBUD_1094"/>
<dbReference type="PANTHER" id="PTHR11383">
    <property type="entry name" value="NUCLEOSIDE DIPHOSPHATE-LINKED MOIETY X MOTIF 13"/>
    <property type="match status" value="1"/>
</dbReference>
<dbReference type="Gene3D" id="3.90.79.20">
    <property type="match status" value="1"/>
</dbReference>
<evidence type="ECO:0000256" key="5">
    <source>
        <dbReference type="ARBA" id="ARBA00022842"/>
    </source>
</evidence>
<keyword evidence="5" id="KW-0460">Magnesium</keyword>
<evidence type="ECO:0000256" key="1">
    <source>
        <dbReference type="ARBA" id="ARBA00001946"/>
    </source>
</evidence>
<dbReference type="GO" id="GO:0046872">
    <property type="term" value="F:metal ion binding"/>
    <property type="evidence" value="ECO:0007669"/>
    <property type="project" value="UniProtKB-KW"/>
</dbReference>
<feature type="domain" description="Nudix hydrolase" evidence="8">
    <location>
        <begin position="129"/>
        <end position="252"/>
    </location>
</feature>
<dbReference type="InterPro" id="IPR020084">
    <property type="entry name" value="NUDIX_hydrolase_CS"/>
</dbReference>
<dbReference type="EC" id="3.6.1.22" evidence="2"/>
<gene>
    <name evidence="9" type="primary">nudC</name>
    <name evidence="9" type="ordered locus">CBUD_1094</name>
</gene>
<dbReference type="PROSITE" id="PS51462">
    <property type="entry name" value="NUDIX"/>
    <property type="match status" value="1"/>
</dbReference>
<evidence type="ECO:0000256" key="6">
    <source>
        <dbReference type="ARBA" id="ARBA00023027"/>
    </source>
</evidence>
<comment type="cofactor">
    <cofactor evidence="1">
        <name>Mg(2+)</name>
        <dbReference type="ChEBI" id="CHEBI:18420"/>
    </cofactor>
</comment>
<dbReference type="Proteomes" id="UP000008555">
    <property type="component" value="Chromosome"/>
</dbReference>
<dbReference type="PROSITE" id="PS00893">
    <property type="entry name" value="NUDIX_BOX"/>
    <property type="match status" value="1"/>
</dbReference>
<comment type="similarity">
    <text evidence="7">Belongs to the Nudix hydrolase family.</text>
</comment>
<dbReference type="InterPro" id="IPR049734">
    <property type="entry name" value="NudC-like_C"/>
</dbReference>
<dbReference type="PANTHER" id="PTHR11383:SF3">
    <property type="entry name" value="NAD(P)H PYROPHOSPHATASE NUDT13, MITOCHONDRIAL"/>
    <property type="match status" value="1"/>
</dbReference>
<dbReference type="CDD" id="cd03429">
    <property type="entry name" value="NUDIX_NADH_pyrophosphatase_Nudt13"/>
    <property type="match status" value="1"/>
</dbReference>
<dbReference type="Pfam" id="PF09297">
    <property type="entry name" value="Zn_ribbon_NUD"/>
    <property type="match status" value="1"/>
</dbReference>
<evidence type="ECO:0000256" key="7">
    <source>
        <dbReference type="RuleBase" id="RU003476"/>
    </source>
</evidence>
<evidence type="ECO:0000313" key="10">
    <source>
        <dbReference type="Proteomes" id="UP000008555"/>
    </source>
</evidence>
<keyword evidence="4 7" id="KW-0378">Hydrolase</keyword>
<evidence type="ECO:0000313" key="9">
    <source>
        <dbReference type="EMBL" id="ABS77431.1"/>
    </source>
</evidence>
<dbReference type="NCBIfam" id="NF001299">
    <property type="entry name" value="PRK00241.1"/>
    <property type="match status" value="1"/>
</dbReference>
<dbReference type="InterPro" id="IPR015375">
    <property type="entry name" value="NADH_PPase-like_N"/>
</dbReference>
<dbReference type="Gene3D" id="3.90.79.10">
    <property type="entry name" value="Nucleoside Triphosphate Pyrophosphohydrolase"/>
    <property type="match status" value="1"/>
</dbReference>
<sequence length="260" mass="29836">MKKLRLLFFANQLLVVKRKNFCELPAFDDWPEWVGDLKYPHNLGVYNNCYCYAAEVDEQFDKDENYVWMSLRSAVENIDQKWFSVAARAYQIINWDKNHRYCGRCGQETKKNSNIFERQCLSCNLFFYPKISPSIIVLIRKANKILLARKAEFPAGVYGLIAGFVEPGESLEEALHREVAEEVGISIKNIHYFGSQPWPFPDSLMLAFIADYAGGEIELNDGELESAGWYDANHLLGLPSSASIARQLVDSFLKEKNINK</sequence>
<dbReference type="GO" id="GO:0016787">
    <property type="term" value="F:hydrolase activity"/>
    <property type="evidence" value="ECO:0007669"/>
    <property type="project" value="UniProtKB-KW"/>
</dbReference>
<evidence type="ECO:0000256" key="4">
    <source>
        <dbReference type="ARBA" id="ARBA00022801"/>
    </source>
</evidence>
<name>A9KCG9_COXBN</name>
<evidence type="ECO:0000259" key="8">
    <source>
        <dbReference type="PROSITE" id="PS51462"/>
    </source>
</evidence>
<keyword evidence="6" id="KW-0520">NAD</keyword>
<protein>
    <recommendedName>
        <fullName evidence="2">NAD(+) diphosphatase</fullName>
        <ecNumber evidence="2">3.6.1.22</ecNumber>
    </recommendedName>
</protein>
<dbReference type="InterPro" id="IPR015797">
    <property type="entry name" value="NUDIX_hydrolase-like_dom_sf"/>
</dbReference>